<name>A0A915IIN9_ROMCU</name>
<evidence type="ECO:0000313" key="1">
    <source>
        <dbReference type="Proteomes" id="UP000887565"/>
    </source>
</evidence>
<dbReference type="WBParaSite" id="nRc.2.0.1.t13242-RA">
    <property type="protein sequence ID" value="nRc.2.0.1.t13242-RA"/>
    <property type="gene ID" value="nRc.2.0.1.g13242"/>
</dbReference>
<reference evidence="2" key="1">
    <citation type="submission" date="2022-11" db="UniProtKB">
        <authorList>
            <consortium name="WormBaseParasite"/>
        </authorList>
    </citation>
    <scope>IDENTIFICATION</scope>
</reference>
<sequence>VAQHSAEVCGRWFNGVTNSYPIPDHHLKQVPNYEFSMIRFLSTKFYFKFKSATQDDENCASYFVDYSCI</sequence>
<organism evidence="1 2">
    <name type="scientific">Romanomermis culicivorax</name>
    <name type="common">Nematode worm</name>
    <dbReference type="NCBI Taxonomy" id="13658"/>
    <lineage>
        <taxon>Eukaryota</taxon>
        <taxon>Metazoa</taxon>
        <taxon>Ecdysozoa</taxon>
        <taxon>Nematoda</taxon>
        <taxon>Enoplea</taxon>
        <taxon>Dorylaimia</taxon>
        <taxon>Mermithida</taxon>
        <taxon>Mermithoidea</taxon>
        <taxon>Mermithidae</taxon>
        <taxon>Romanomermis</taxon>
    </lineage>
</organism>
<accession>A0A915IIN9</accession>
<keyword evidence="1" id="KW-1185">Reference proteome</keyword>
<evidence type="ECO:0000313" key="2">
    <source>
        <dbReference type="WBParaSite" id="nRc.2.0.1.t13242-RA"/>
    </source>
</evidence>
<dbReference type="Proteomes" id="UP000887565">
    <property type="component" value="Unplaced"/>
</dbReference>
<proteinExistence type="predicted"/>
<protein>
    <submittedName>
        <fullName evidence="2">Uncharacterized protein</fullName>
    </submittedName>
</protein>
<dbReference type="AlphaFoldDB" id="A0A915IIN9"/>